<keyword evidence="5" id="KW-0067">ATP-binding</keyword>
<keyword evidence="1" id="KW-0723">Serine/threonine-protein kinase</keyword>
<evidence type="ECO:0000313" key="8">
    <source>
        <dbReference type="EMBL" id="PNT08434.1"/>
    </source>
</evidence>
<keyword evidence="6" id="KW-0812">Transmembrane</keyword>
<evidence type="ECO:0000256" key="2">
    <source>
        <dbReference type="ARBA" id="ARBA00022679"/>
    </source>
</evidence>
<dbReference type="PANTHER" id="PTHR27002:SF1111">
    <property type="entry name" value="NON-SPECIFIC SERINE_THREONINE PROTEIN KINASE"/>
    <property type="match status" value="1"/>
</dbReference>
<name>A0A2K1Y5Y2_POPTR</name>
<dbReference type="InterPro" id="IPR000719">
    <property type="entry name" value="Prot_kinase_dom"/>
</dbReference>
<keyword evidence="4" id="KW-0418">Kinase</keyword>
<keyword evidence="2" id="KW-0808">Transferase</keyword>
<protein>
    <recommendedName>
        <fullName evidence="7">Protein kinase domain-containing protein</fullName>
    </recommendedName>
</protein>
<dbReference type="EMBL" id="CM009302">
    <property type="protein sequence ID" value="PNT08434.1"/>
    <property type="molecule type" value="Genomic_DNA"/>
</dbReference>
<dbReference type="Proteomes" id="UP000006729">
    <property type="component" value="Chromosome 13"/>
</dbReference>
<reference evidence="8 9" key="1">
    <citation type="journal article" date="2006" name="Science">
        <title>The genome of black cottonwood, Populus trichocarpa (Torr. &amp; Gray).</title>
        <authorList>
            <person name="Tuskan G.A."/>
            <person name="Difazio S."/>
            <person name="Jansson S."/>
            <person name="Bohlmann J."/>
            <person name="Grigoriev I."/>
            <person name="Hellsten U."/>
            <person name="Putnam N."/>
            <person name="Ralph S."/>
            <person name="Rombauts S."/>
            <person name="Salamov A."/>
            <person name="Schein J."/>
            <person name="Sterck L."/>
            <person name="Aerts A."/>
            <person name="Bhalerao R.R."/>
            <person name="Bhalerao R.P."/>
            <person name="Blaudez D."/>
            <person name="Boerjan W."/>
            <person name="Brun A."/>
            <person name="Brunner A."/>
            <person name="Busov V."/>
            <person name="Campbell M."/>
            <person name="Carlson J."/>
            <person name="Chalot M."/>
            <person name="Chapman J."/>
            <person name="Chen G.L."/>
            <person name="Cooper D."/>
            <person name="Coutinho P.M."/>
            <person name="Couturier J."/>
            <person name="Covert S."/>
            <person name="Cronk Q."/>
            <person name="Cunningham R."/>
            <person name="Davis J."/>
            <person name="Degroeve S."/>
            <person name="Dejardin A."/>
            <person name="Depamphilis C."/>
            <person name="Detter J."/>
            <person name="Dirks B."/>
            <person name="Dubchak I."/>
            <person name="Duplessis S."/>
            <person name="Ehlting J."/>
            <person name="Ellis B."/>
            <person name="Gendler K."/>
            <person name="Goodstein D."/>
            <person name="Gribskov M."/>
            <person name="Grimwood J."/>
            <person name="Groover A."/>
            <person name="Gunter L."/>
            <person name="Hamberger B."/>
            <person name="Heinze B."/>
            <person name="Helariutta Y."/>
            <person name="Henrissat B."/>
            <person name="Holligan D."/>
            <person name="Holt R."/>
            <person name="Huang W."/>
            <person name="Islam-Faridi N."/>
            <person name="Jones S."/>
            <person name="Jones-Rhoades M."/>
            <person name="Jorgensen R."/>
            <person name="Joshi C."/>
            <person name="Kangasjarvi J."/>
            <person name="Karlsson J."/>
            <person name="Kelleher C."/>
            <person name="Kirkpatrick R."/>
            <person name="Kirst M."/>
            <person name="Kohler A."/>
            <person name="Kalluri U."/>
            <person name="Larimer F."/>
            <person name="Leebens-Mack J."/>
            <person name="Leple J.C."/>
            <person name="Locascio P."/>
            <person name="Lou Y."/>
            <person name="Lucas S."/>
            <person name="Martin F."/>
            <person name="Montanini B."/>
            <person name="Napoli C."/>
            <person name="Nelson D.R."/>
            <person name="Nelson C."/>
            <person name="Nieminen K."/>
            <person name="Nilsson O."/>
            <person name="Pereda V."/>
            <person name="Peter G."/>
            <person name="Philippe R."/>
            <person name="Pilate G."/>
            <person name="Poliakov A."/>
            <person name="Razumovskaya J."/>
            <person name="Richardson P."/>
            <person name="Rinaldi C."/>
            <person name="Ritland K."/>
            <person name="Rouze P."/>
            <person name="Ryaboy D."/>
            <person name="Schmutz J."/>
            <person name="Schrader J."/>
            <person name="Segerman B."/>
            <person name="Shin H."/>
            <person name="Siddiqui A."/>
            <person name="Sterky F."/>
            <person name="Terry A."/>
            <person name="Tsai C.J."/>
            <person name="Uberbacher E."/>
            <person name="Unneberg P."/>
            <person name="Vahala J."/>
            <person name="Wall K."/>
            <person name="Wessler S."/>
            <person name="Yang G."/>
            <person name="Yin T."/>
            <person name="Douglas C."/>
            <person name="Marra M."/>
            <person name="Sandberg G."/>
            <person name="Van de Peer Y."/>
            <person name="Rokhsar D."/>
        </authorList>
    </citation>
    <scope>NUCLEOTIDE SEQUENCE [LARGE SCALE GENOMIC DNA]</scope>
    <source>
        <strain evidence="9">cv. Nisqually</strain>
    </source>
</reference>
<evidence type="ECO:0000313" key="9">
    <source>
        <dbReference type="Proteomes" id="UP000006729"/>
    </source>
</evidence>
<dbReference type="GO" id="GO:0004674">
    <property type="term" value="F:protein serine/threonine kinase activity"/>
    <property type="evidence" value="ECO:0007669"/>
    <property type="project" value="UniProtKB-KW"/>
</dbReference>
<evidence type="ECO:0000256" key="6">
    <source>
        <dbReference type="SAM" id="Phobius"/>
    </source>
</evidence>
<dbReference type="InParanoid" id="A0A2K1Y5Y2"/>
<organism evidence="8 9">
    <name type="scientific">Populus trichocarpa</name>
    <name type="common">Western balsam poplar</name>
    <name type="synonym">Populus balsamifera subsp. trichocarpa</name>
    <dbReference type="NCBI Taxonomy" id="3694"/>
    <lineage>
        <taxon>Eukaryota</taxon>
        <taxon>Viridiplantae</taxon>
        <taxon>Streptophyta</taxon>
        <taxon>Embryophyta</taxon>
        <taxon>Tracheophyta</taxon>
        <taxon>Spermatophyta</taxon>
        <taxon>Magnoliopsida</taxon>
        <taxon>eudicotyledons</taxon>
        <taxon>Gunneridae</taxon>
        <taxon>Pentapetalae</taxon>
        <taxon>rosids</taxon>
        <taxon>fabids</taxon>
        <taxon>Malpighiales</taxon>
        <taxon>Salicaceae</taxon>
        <taxon>Saliceae</taxon>
        <taxon>Populus</taxon>
    </lineage>
</organism>
<evidence type="ECO:0000256" key="1">
    <source>
        <dbReference type="ARBA" id="ARBA00022527"/>
    </source>
</evidence>
<dbReference type="SUPFAM" id="SSF56112">
    <property type="entry name" value="Protein kinase-like (PK-like)"/>
    <property type="match status" value="1"/>
</dbReference>
<dbReference type="PROSITE" id="PS50011">
    <property type="entry name" value="PROTEIN_KINASE_DOM"/>
    <property type="match status" value="1"/>
</dbReference>
<dbReference type="FunFam" id="3.30.200.20:FF:001858">
    <property type="entry name" value="Uncharacterized protein"/>
    <property type="match status" value="1"/>
</dbReference>
<gene>
    <name evidence="8" type="ORF">POPTR_013G150600</name>
</gene>
<sequence length="342" mass="37955">MCIQSGLCNGGSRETNAVCLMLVGTLVAAIYTKLACKCLPGFKPKSPENWNSGDFSGGCIRNSDECGKNDTFLSLKMMRLGNQAYHLWLSLKINAERSEGYSYGGHDLFVRVAIFDIESKAKNCEPRGKNVIPYPLGNGSNCGDPMYLSFYCDISTGKISFKTHNGTYNFTTINSRYKNMSSKRKMKSGGSSRNKKPLSLIVGVTMSSVTVLSSINLYICILMRKKAKRQENAERNAALLNGTEKRVKNLIDAEEFKEEDKKRIDVPFFDLESILASTDYFSEANKLGRGGFGPVYRVTLHLTVGVCLDRLSRVSGQGPEEFKNEVVLIARLQHQNLTRLVG</sequence>
<evidence type="ECO:0000256" key="5">
    <source>
        <dbReference type="ARBA" id="ARBA00022840"/>
    </source>
</evidence>
<accession>A0A2K1Y5Y2</accession>
<keyword evidence="3" id="KW-0547">Nucleotide-binding</keyword>
<evidence type="ECO:0000256" key="4">
    <source>
        <dbReference type="ARBA" id="ARBA00022777"/>
    </source>
</evidence>
<dbReference type="GO" id="GO:0005524">
    <property type="term" value="F:ATP binding"/>
    <property type="evidence" value="ECO:0007669"/>
    <property type="project" value="UniProtKB-KW"/>
</dbReference>
<keyword evidence="9" id="KW-1185">Reference proteome</keyword>
<dbReference type="Gene3D" id="3.30.200.20">
    <property type="entry name" value="Phosphorylase Kinase, domain 1"/>
    <property type="match status" value="1"/>
</dbReference>
<dbReference type="PANTHER" id="PTHR27002">
    <property type="entry name" value="RECEPTOR-LIKE SERINE/THREONINE-PROTEIN KINASE SD1-8"/>
    <property type="match status" value="1"/>
</dbReference>
<evidence type="ECO:0000259" key="7">
    <source>
        <dbReference type="PROSITE" id="PS50011"/>
    </source>
</evidence>
<feature type="transmembrane region" description="Helical" evidence="6">
    <location>
        <begin position="198"/>
        <end position="221"/>
    </location>
</feature>
<proteinExistence type="predicted"/>
<keyword evidence="6" id="KW-0472">Membrane</keyword>
<evidence type="ECO:0000256" key="3">
    <source>
        <dbReference type="ARBA" id="ARBA00022741"/>
    </source>
</evidence>
<keyword evidence="6" id="KW-1133">Transmembrane helix</keyword>
<dbReference type="InterPro" id="IPR011009">
    <property type="entry name" value="Kinase-like_dom_sf"/>
</dbReference>
<dbReference type="AlphaFoldDB" id="A0A2K1Y5Y2"/>
<feature type="domain" description="Protein kinase" evidence="7">
    <location>
        <begin position="281"/>
        <end position="342"/>
    </location>
</feature>